<dbReference type="SUPFAM" id="SSF57667">
    <property type="entry name" value="beta-beta-alpha zinc fingers"/>
    <property type="match status" value="7"/>
</dbReference>
<evidence type="ECO:0000256" key="4">
    <source>
        <dbReference type="ARBA" id="ARBA00022833"/>
    </source>
</evidence>
<feature type="domain" description="C2H2-type" evidence="6">
    <location>
        <begin position="305"/>
        <end position="333"/>
    </location>
</feature>
<feature type="domain" description="C2H2-type" evidence="6">
    <location>
        <begin position="91"/>
        <end position="119"/>
    </location>
</feature>
<feature type="domain" description="C2H2-type" evidence="6">
    <location>
        <begin position="449"/>
        <end position="477"/>
    </location>
</feature>
<dbReference type="SMART" id="SM00355">
    <property type="entry name" value="ZnF_C2H2"/>
    <property type="match status" value="13"/>
</dbReference>
<dbReference type="GO" id="GO:0008270">
    <property type="term" value="F:zinc ion binding"/>
    <property type="evidence" value="ECO:0007669"/>
    <property type="project" value="UniProtKB-KW"/>
</dbReference>
<gene>
    <name evidence="7" type="ORF">DIATSA_LOCUS8349</name>
</gene>
<feature type="domain" description="C2H2-type" evidence="6">
    <location>
        <begin position="209"/>
        <end position="237"/>
    </location>
</feature>
<feature type="domain" description="C2H2-type" evidence="6">
    <location>
        <begin position="363"/>
        <end position="391"/>
    </location>
</feature>
<dbReference type="AlphaFoldDB" id="A0A9N9WDS7"/>
<evidence type="ECO:0000259" key="6">
    <source>
        <dbReference type="PROSITE" id="PS50157"/>
    </source>
</evidence>
<feature type="domain" description="C2H2-type" evidence="6">
    <location>
        <begin position="180"/>
        <end position="208"/>
    </location>
</feature>
<dbReference type="Pfam" id="PF05605">
    <property type="entry name" value="zf-Di19"/>
    <property type="match status" value="1"/>
</dbReference>
<feature type="domain" description="C2H2-type" evidence="6">
    <location>
        <begin position="239"/>
        <end position="262"/>
    </location>
</feature>
<evidence type="ECO:0000313" key="8">
    <source>
        <dbReference type="Proteomes" id="UP001153714"/>
    </source>
</evidence>
<dbReference type="PANTHER" id="PTHR24409:SF295">
    <property type="entry name" value="AZ2-RELATED"/>
    <property type="match status" value="1"/>
</dbReference>
<dbReference type="Pfam" id="PF12874">
    <property type="entry name" value="zf-met"/>
    <property type="match status" value="1"/>
</dbReference>
<dbReference type="GO" id="GO:0000981">
    <property type="term" value="F:DNA-binding transcription factor activity, RNA polymerase II-specific"/>
    <property type="evidence" value="ECO:0007669"/>
    <property type="project" value="TreeGrafter"/>
</dbReference>
<dbReference type="Pfam" id="PF13912">
    <property type="entry name" value="zf-C2H2_6"/>
    <property type="match status" value="1"/>
</dbReference>
<dbReference type="Proteomes" id="UP001153714">
    <property type="component" value="Chromosome 23"/>
</dbReference>
<dbReference type="OrthoDB" id="5803930at2759"/>
<organism evidence="7 8">
    <name type="scientific">Diatraea saccharalis</name>
    <name type="common">sugarcane borer</name>
    <dbReference type="NCBI Taxonomy" id="40085"/>
    <lineage>
        <taxon>Eukaryota</taxon>
        <taxon>Metazoa</taxon>
        <taxon>Ecdysozoa</taxon>
        <taxon>Arthropoda</taxon>
        <taxon>Hexapoda</taxon>
        <taxon>Insecta</taxon>
        <taxon>Pterygota</taxon>
        <taxon>Neoptera</taxon>
        <taxon>Endopterygota</taxon>
        <taxon>Lepidoptera</taxon>
        <taxon>Glossata</taxon>
        <taxon>Ditrysia</taxon>
        <taxon>Pyraloidea</taxon>
        <taxon>Crambidae</taxon>
        <taxon>Crambinae</taxon>
        <taxon>Diatraea</taxon>
    </lineage>
</organism>
<dbReference type="Gene3D" id="3.30.160.60">
    <property type="entry name" value="Classic Zinc Finger"/>
    <property type="match status" value="9"/>
</dbReference>
<feature type="domain" description="C2H2-type" evidence="6">
    <location>
        <begin position="335"/>
        <end position="363"/>
    </location>
</feature>
<dbReference type="InterPro" id="IPR008598">
    <property type="entry name" value="Di19_Zn-bd"/>
</dbReference>
<proteinExistence type="predicted"/>
<feature type="domain" description="C2H2-type" evidence="6">
    <location>
        <begin position="150"/>
        <end position="178"/>
    </location>
</feature>
<dbReference type="EMBL" id="OU893354">
    <property type="protein sequence ID" value="CAG9790687.1"/>
    <property type="molecule type" value="Genomic_DNA"/>
</dbReference>
<keyword evidence="8" id="KW-1185">Reference proteome</keyword>
<dbReference type="GO" id="GO:0005634">
    <property type="term" value="C:nucleus"/>
    <property type="evidence" value="ECO:0007669"/>
    <property type="project" value="TreeGrafter"/>
</dbReference>
<evidence type="ECO:0000256" key="5">
    <source>
        <dbReference type="PROSITE-ProRule" id="PRU00042"/>
    </source>
</evidence>
<evidence type="ECO:0000313" key="7">
    <source>
        <dbReference type="EMBL" id="CAG9790687.1"/>
    </source>
</evidence>
<dbReference type="PROSITE" id="PS50157">
    <property type="entry name" value="ZINC_FINGER_C2H2_2"/>
    <property type="match status" value="13"/>
</dbReference>
<name>A0A9N9WDS7_9NEOP</name>
<protein>
    <recommendedName>
        <fullName evidence="6">C2H2-type domain-containing protein</fullName>
    </recommendedName>
</protein>
<sequence length="525" mass="61027">MEATEQVFIKQEEDVAGFKMEVKVEVEPYDEHEIIANTVCEQNVKIEITEKNSDTAIYENDTESDDENVKSNPRTIEFEGTAFVNGKRSRLNCPQCDTTFKNRANLKSHLKYIHATEDEVKECDICFRTFKSLVHLRSHTNSVHANVKEVTCDFCGKNFLNKKKLNNHIFYTHPKTEENAICGICSKVFKTKYRLKLHIRTVHPEGKNVKCPDCMKEFKSDMLLQRHIKWAHPTDGMTYRCQECGRVLPSIYCYKKHLKNVHGLGNIKCEHCDKVFQTKNTLHRHIKTFHEGIKIEKKEYKSGQHECDKCNKRFSTLTALTWHQERLHSENKVNTTCQMCSKEFGDHNGLKRHLETVHSMETATCNLCSKTFKSYLNLQRHIRVTHAPPEAAQTCDICQKTFKCSMHLKIHVYAVHPKEGRVSCEICKKEFSSKKYLIKHEKTHNSKDFPCNQCGNYFKSVFDVKRHISRVHMKKKQNETRIDSSCLKCGVNFTDDAELHSHIVSCGSQDITFIKVELEEDIEHS</sequence>
<dbReference type="Pfam" id="PF00096">
    <property type="entry name" value="zf-C2H2"/>
    <property type="match status" value="5"/>
</dbReference>
<dbReference type="PROSITE" id="PS00028">
    <property type="entry name" value="ZINC_FINGER_C2H2_1"/>
    <property type="match status" value="13"/>
</dbReference>
<evidence type="ECO:0000256" key="3">
    <source>
        <dbReference type="ARBA" id="ARBA00022771"/>
    </source>
</evidence>
<feature type="domain" description="C2H2-type" evidence="6">
    <location>
        <begin position="267"/>
        <end position="295"/>
    </location>
</feature>
<reference evidence="7" key="2">
    <citation type="submission" date="2022-10" db="EMBL/GenBank/DDBJ databases">
        <authorList>
            <consortium name="ENA_rothamsted_submissions"/>
            <consortium name="culmorum"/>
            <person name="King R."/>
        </authorList>
    </citation>
    <scope>NUCLEOTIDE SEQUENCE</scope>
</reference>
<evidence type="ECO:0000256" key="2">
    <source>
        <dbReference type="ARBA" id="ARBA00022737"/>
    </source>
</evidence>
<accession>A0A9N9WDS7</accession>
<keyword evidence="1" id="KW-0479">Metal-binding</keyword>
<reference evidence="7" key="1">
    <citation type="submission" date="2021-12" db="EMBL/GenBank/DDBJ databases">
        <authorList>
            <person name="King R."/>
        </authorList>
    </citation>
    <scope>NUCLEOTIDE SEQUENCE</scope>
</reference>
<dbReference type="GO" id="GO:0000977">
    <property type="term" value="F:RNA polymerase II transcription regulatory region sequence-specific DNA binding"/>
    <property type="evidence" value="ECO:0007669"/>
    <property type="project" value="TreeGrafter"/>
</dbReference>
<feature type="domain" description="C2H2-type" evidence="6">
    <location>
        <begin position="121"/>
        <end position="149"/>
    </location>
</feature>
<keyword evidence="2" id="KW-0677">Repeat</keyword>
<keyword evidence="4" id="KW-0862">Zinc</keyword>
<dbReference type="InterPro" id="IPR013087">
    <property type="entry name" value="Znf_C2H2_type"/>
</dbReference>
<dbReference type="PANTHER" id="PTHR24409">
    <property type="entry name" value="ZINC FINGER PROTEIN 142"/>
    <property type="match status" value="1"/>
</dbReference>
<dbReference type="InterPro" id="IPR036236">
    <property type="entry name" value="Znf_C2H2_sf"/>
</dbReference>
<feature type="domain" description="C2H2-type" evidence="6">
    <location>
        <begin position="393"/>
        <end position="421"/>
    </location>
</feature>
<keyword evidence="3 5" id="KW-0863">Zinc-finger</keyword>
<feature type="domain" description="C2H2-type" evidence="6">
    <location>
        <begin position="422"/>
        <end position="449"/>
    </location>
</feature>
<evidence type="ECO:0000256" key="1">
    <source>
        <dbReference type="ARBA" id="ARBA00022723"/>
    </source>
</evidence>